<organism evidence="1 2">
    <name type="scientific">Panicum miliaceum</name>
    <name type="common">Proso millet</name>
    <name type="synonym">Broomcorn millet</name>
    <dbReference type="NCBI Taxonomy" id="4540"/>
    <lineage>
        <taxon>Eukaryota</taxon>
        <taxon>Viridiplantae</taxon>
        <taxon>Streptophyta</taxon>
        <taxon>Embryophyta</taxon>
        <taxon>Tracheophyta</taxon>
        <taxon>Spermatophyta</taxon>
        <taxon>Magnoliopsida</taxon>
        <taxon>Liliopsida</taxon>
        <taxon>Poales</taxon>
        <taxon>Poaceae</taxon>
        <taxon>PACMAD clade</taxon>
        <taxon>Panicoideae</taxon>
        <taxon>Panicodae</taxon>
        <taxon>Paniceae</taxon>
        <taxon>Panicinae</taxon>
        <taxon>Panicum</taxon>
        <taxon>Panicum sect. Panicum</taxon>
    </lineage>
</organism>
<evidence type="ECO:0000313" key="2">
    <source>
        <dbReference type="Proteomes" id="UP000275267"/>
    </source>
</evidence>
<comment type="caution">
    <text evidence="1">The sequence shown here is derived from an EMBL/GenBank/DDBJ whole genome shotgun (WGS) entry which is preliminary data.</text>
</comment>
<accession>A0A3L6R8M2</accession>
<reference evidence="2" key="1">
    <citation type="journal article" date="2019" name="Nat. Commun.">
        <title>The genome of broomcorn millet.</title>
        <authorList>
            <person name="Zou C."/>
            <person name="Miki D."/>
            <person name="Li D."/>
            <person name="Tang Q."/>
            <person name="Xiao L."/>
            <person name="Rajput S."/>
            <person name="Deng P."/>
            <person name="Jia W."/>
            <person name="Huang R."/>
            <person name="Zhang M."/>
            <person name="Sun Y."/>
            <person name="Hu J."/>
            <person name="Fu X."/>
            <person name="Schnable P.S."/>
            <person name="Li F."/>
            <person name="Zhang H."/>
            <person name="Feng B."/>
            <person name="Zhu X."/>
            <person name="Liu R."/>
            <person name="Schnable J.C."/>
            <person name="Zhu J.-K."/>
            <person name="Zhang H."/>
        </authorList>
    </citation>
    <scope>NUCLEOTIDE SEQUENCE [LARGE SCALE GENOMIC DNA]</scope>
</reference>
<dbReference type="EMBL" id="PQIB02000009">
    <property type="protein sequence ID" value="RLM99198.1"/>
    <property type="molecule type" value="Genomic_DNA"/>
</dbReference>
<keyword evidence="2" id="KW-1185">Reference proteome</keyword>
<dbReference type="AlphaFoldDB" id="A0A3L6R8M2"/>
<sequence>MVTDVANVRQSLHAFGLAMGLITNIQKSEMFQIRCADTDNGLGVAVAFGEDAVR</sequence>
<gene>
    <name evidence="1" type="ORF">C2845_PM06G04670</name>
</gene>
<name>A0A3L6R8M2_PANMI</name>
<protein>
    <submittedName>
        <fullName evidence="1">Uncharacterized protein</fullName>
    </submittedName>
</protein>
<dbReference type="Proteomes" id="UP000275267">
    <property type="component" value="Unassembled WGS sequence"/>
</dbReference>
<evidence type="ECO:0000313" key="1">
    <source>
        <dbReference type="EMBL" id="RLM99198.1"/>
    </source>
</evidence>
<proteinExistence type="predicted"/>